<dbReference type="Proteomes" id="UP000198500">
    <property type="component" value="Unassembled WGS sequence"/>
</dbReference>
<dbReference type="InterPro" id="IPR029058">
    <property type="entry name" value="AB_hydrolase_fold"/>
</dbReference>
<keyword evidence="1" id="KW-0732">Signal</keyword>
<organism evidence="2 3">
    <name type="scientific">Aidingimonas halophila</name>
    <dbReference type="NCBI Taxonomy" id="574349"/>
    <lineage>
        <taxon>Bacteria</taxon>
        <taxon>Pseudomonadati</taxon>
        <taxon>Pseudomonadota</taxon>
        <taxon>Gammaproteobacteria</taxon>
        <taxon>Oceanospirillales</taxon>
        <taxon>Halomonadaceae</taxon>
        <taxon>Aidingimonas</taxon>
    </lineage>
</organism>
<sequence length="324" mass="36319">MHIRRSLVGWASLCLALVIPHSWAGQVMHHTFESEVLDRKYPYNLYLPDGYATSDQSYPVIYLLHGSFGSEYDWASRGGLRKTMDRLIAEDAIPPAIVVMPGSQSWWVDGYNEQGETAFIEDLIPHVDQTWRTIARREGRLIGGLSAGGYGTVNFIFQYPQLFGAAAALSPAAYSPQPPANSSGRRHPAFLGPDGTYDEAMWRRLNYEQYLEGYKAQDQVVPLYISTGDQDVFDIASHAATLYQRLHDYQPEQVKYRVVPGGHQWRVWRSELPVALEYMFDHLDTTPVIQEGEASSLGAVIDVLPVSNQWRNVANGGKFSFSGG</sequence>
<dbReference type="EMBL" id="FNNI01000004">
    <property type="protein sequence ID" value="SDX20910.1"/>
    <property type="molecule type" value="Genomic_DNA"/>
</dbReference>
<dbReference type="PANTHER" id="PTHR48098:SF1">
    <property type="entry name" value="DIACYLGLYCEROL ACYLTRANSFERASE_MYCOLYLTRANSFERASE AG85A"/>
    <property type="match status" value="1"/>
</dbReference>
<evidence type="ECO:0000313" key="3">
    <source>
        <dbReference type="Proteomes" id="UP000198500"/>
    </source>
</evidence>
<feature type="chain" id="PRO_5011742278" evidence="1">
    <location>
        <begin position="25"/>
        <end position="324"/>
    </location>
</feature>
<keyword evidence="3" id="KW-1185">Reference proteome</keyword>
<dbReference type="STRING" id="574349.SAMN05443545_104257"/>
<protein>
    <submittedName>
        <fullName evidence="2">Enterochelin esterase</fullName>
    </submittedName>
</protein>
<dbReference type="Gene3D" id="3.40.50.1820">
    <property type="entry name" value="alpha/beta hydrolase"/>
    <property type="match status" value="1"/>
</dbReference>
<dbReference type="SUPFAM" id="SSF53474">
    <property type="entry name" value="alpha/beta-Hydrolases"/>
    <property type="match status" value="1"/>
</dbReference>
<dbReference type="InterPro" id="IPR050583">
    <property type="entry name" value="Mycobacterial_A85_antigen"/>
</dbReference>
<dbReference type="Pfam" id="PF00756">
    <property type="entry name" value="Esterase"/>
    <property type="match status" value="1"/>
</dbReference>
<evidence type="ECO:0000313" key="2">
    <source>
        <dbReference type="EMBL" id="SDX20910.1"/>
    </source>
</evidence>
<proteinExistence type="predicted"/>
<dbReference type="PANTHER" id="PTHR48098">
    <property type="entry name" value="ENTEROCHELIN ESTERASE-RELATED"/>
    <property type="match status" value="1"/>
</dbReference>
<accession>A0A1H2ZTJ6</accession>
<dbReference type="AlphaFoldDB" id="A0A1H2ZTJ6"/>
<name>A0A1H2ZTJ6_9GAMM</name>
<evidence type="ECO:0000256" key="1">
    <source>
        <dbReference type="SAM" id="SignalP"/>
    </source>
</evidence>
<dbReference type="OrthoDB" id="9803578at2"/>
<dbReference type="RefSeq" id="WP_092569265.1">
    <property type="nucleotide sequence ID" value="NZ_BMXH01000001.1"/>
</dbReference>
<dbReference type="GO" id="GO:0016747">
    <property type="term" value="F:acyltransferase activity, transferring groups other than amino-acyl groups"/>
    <property type="evidence" value="ECO:0007669"/>
    <property type="project" value="TreeGrafter"/>
</dbReference>
<reference evidence="2 3" key="1">
    <citation type="submission" date="2016-10" db="EMBL/GenBank/DDBJ databases">
        <authorList>
            <person name="de Groot N.N."/>
        </authorList>
    </citation>
    <scope>NUCLEOTIDE SEQUENCE [LARGE SCALE GENOMIC DNA]</scope>
    <source>
        <strain evidence="2 3">DSM 19219</strain>
    </source>
</reference>
<gene>
    <name evidence="2" type="ORF">SAMN05443545_104257</name>
</gene>
<dbReference type="InterPro" id="IPR000801">
    <property type="entry name" value="Esterase-like"/>
</dbReference>
<feature type="signal peptide" evidence="1">
    <location>
        <begin position="1"/>
        <end position="24"/>
    </location>
</feature>